<gene>
    <name evidence="1" type="ORF">HPB47_019064</name>
</gene>
<protein>
    <submittedName>
        <fullName evidence="1">Uncharacterized protein</fullName>
    </submittedName>
</protein>
<evidence type="ECO:0000313" key="2">
    <source>
        <dbReference type="Proteomes" id="UP000805193"/>
    </source>
</evidence>
<proteinExistence type="predicted"/>
<reference evidence="1 2" key="1">
    <citation type="journal article" date="2020" name="Cell">
        <title>Large-Scale Comparative Analyses of Tick Genomes Elucidate Their Genetic Diversity and Vector Capacities.</title>
        <authorList>
            <consortium name="Tick Genome and Microbiome Consortium (TIGMIC)"/>
            <person name="Jia N."/>
            <person name="Wang J."/>
            <person name="Shi W."/>
            <person name="Du L."/>
            <person name="Sun Y."/>
            <person name="Zhan W."/>
            <person name="Jiang J.F."/>
            <person name="Wang Q."/>
            <person name="Zhang B."/>
            <person name="Ji P."/>
            <person name="Bell-Sakyi L."/>
            <person name="Cui X.M."/>
            <person name="Yuan T.T."/>
            <person name="Jiang B.G."/>
            <person name="Yang W.F."/>
            <person name="Lam T.T."/>
            <person name="Chang Q.C."/>
            <person name="Ding S.J."/>
            <person name="Wang X.J."/>
            <person name="Zhu J.G."/>
            <person name="Ruan X.D."/>
            <person name="Zhao L."/>
            <person name="Wei J.T."/>
            <person name="Ye R.Z."/>
            <person name="Que T.C."/>
            <person name="Du C.H."/>
            <person name="Zhou Y.H."/>
            <person name="Cheng J.X."/>
            <person name="Dai P.F."/>
            <person name="Guo W.B."/>
            <person name="Han X.H."/>
            <person name="Huang E.J."/>
            <person name="Li L.F."/>
            <person name="Wei W."/>
            <person name="Gao Y.C."/>
            <person name="Liu J.Z."/>
            <person name="Shao H.Z."/>
            <person name="Wang X."/>
            <person name="Wang C.C."/>
            <person name="Yang T.C."/>
            <person name="Huo Q.B."/>
            <person name="Li W."/>
            <person name="Chen H.Y."/>
            <person name="Chen S.E."/>
            <person name="Zhou L.G."/>
            <person name="Ni X.B."/>
            <person name="Tian J.H."/>
            <person name="Sheng Y."/>
            <person name="Liu T."/>
            <person name="Pan Y.S."/>
            <person name="Xia L.Y."/>
            <person name="Li J."/>
            <person name="Zhao F."/>
            <person name="Cao W.C."/>
        </authorList>
    </citation>
    <scope>NUCLEOTIDE SEQUENCE [LARGE SCALE GENOMIC DNA]</scope>
    <source>
        <strain evidence="1">Iper-2018</strain>
    </source>
</reference>
<dbReference type="Proteomes" id="UP000805193">
    <property type="component" value="Unassembled WGS sequence"/>
</dbReference>
<keyword evidence="2" id="KW-1185">Reference proteome</keyword>
<accession>A0AC60R0K7</accession>
<evidence type="ECO:0000313" key="1">
    <source>
        <dbReference type="EMBL" id="KAG0445156.1"/>
    </source>
</evidence>
<comment type="caution">
    <text evidence="1">The sequence shown here is derived from an EMBL/GenBank/DDBJ whole genome shotgun (WGS) entry which is preliminary data.</text>
</comment>
<name>A0AC60R0K7_IXOPE</name>
<sequence length="620" mass="67397">MGEVHDGDTVTDCLPQERERGISITAATVTFPWRGHRINLVDTPGHVDFSVEVERSLRVLDGAITVLDGSEGVQAQTLSVWEQAHRHSLPRLVFVNKMDKSAADFDACVADIRSKLSSLPLVLQLPVRADDKFTGIVDLASLEILVWPSDSQRGRVFSRTPITHGTNLHAKVLRHRQALAEAVAEADDLFADEFLLRDRFPTGPELLSAVRRATVAGVAVPVLCGSAYKNTAVQPLLDAVFKGPLTFVRLYSGRLTSGQRLYNATRDVSEKAGELVEVTADEYRTVKEAGAGDVLAVAGLQHSVTGDLLVNSPAGRRAAMQVPEPVVLCSVEAPSMRLQGAMESALACLSREDPALKITHCSDTAQMVLGGLGRLHLEITRDRILREYGVEASLGPLQVAYREAPTNQNTVPVRHVLDRTTGGTKHHVELEMRLVLADGPFRELRVLATEENGLARLWQQHLKALEAGAALVLAHGPLHGFPVVNVGVELSWCQVSRGTSVAMVTAAASQCLARALKEAAVVLLEPVMHVEVCTPESFLGRVLNDLSRRRAAIGEVQQRRDVRVVSAKVPLAELDNYADELRTLSSGRASFHMALEEYRPMSTQDTARALHRLAGLADDT</sequence>
<organism evidence="1 2">
    <name type="scientific">Ixodes persulcatus</name>
    <name type="common">Taiga tick</name>
    <dbReference type="NCBI Taxonomy" id="34615"/>
    <lineage>
        <taxon>Eukaryota</taxon>
        <taxon>Metazoa</taxon>
        <taxon>Ecdysozoa</taxon>
        <taxon>Arthropoda</taxon>
        <taxon>Chelicerata</taxon>
        <taxon>Arachnida</taxon>
        <taxon>Acari</taxon>
        <taxon>Parasitiformes</taxon>
        <taxon>Ixodida</taxon>
        <taxon>Ixodoidea</taxon>
        <taxon>Ixodidae</taxon>
        <taxon>Ixodinae</taxon>
        <taxon>Ixodes</taxon>
    </lineage>
</organism>
<dbReference type="EMBL" id="JABSTQ010000844">
    <property type="protein sequence ID" value="KAG0445156.1"/>
    <property type="molecule type" value="Genomic_DNA"/>
</dbReference>